<comment type="caution">
    <text evidence="2">The sequence shown here is derived from an EMBL/GenBank/DDBJ whole genome shotgun (WGS) entry which is preliminary data.</text>
</comment>
<dbReference type="AlphaFoldDB" id="A0A9W6XEQ8"/>
<reference evidence="2" key="1">
    <citation type="submission" date="2023-04" db="EMBL/GenBank/DDBJ databases">
        <title>Phytophthora lilii NBRC 32176.</title>
        <authorList>
            <person name="Ichikawa N."/>
            <person name="Sato H."/>
            <person name="Tonouchi N."/>
        </authorList>
    </citation>
    <scope>NUCLEOTIDE SEQUENCE</scope>
    <source>
        <strain evidence="2">NBRC 32176</strain>
    </source>
</reference>
<name>A0A9W6XEQ8_9STRA</name>
<dbReference type="EMBL" id="BSXW01001465">
    <property type="protein sequence ID" value="GMF36970.1"/>
    <property type="molecule type" value="Genomic_DNA"/>
</dbReference>
<evidence type="ECO:0000313" key="3">
    <source>
        <dbReference type="Proteomes" id="UP001165083"/>
    </source>
</evidence>
<sequence>MDPKNANTSNWRPLLPTLSSASYLSVAKRSKESSSNHIRKLDVEQREDKSARPDLSNDEERVNTAANIVGMTGTAAKEKMEQKLWLSMNITPGRVKDMLKVVSKEDANYRRYSRYFFKYYVKNLDAPISHLPEKTIEDIMQARLYYLVNLSRRRKSFQNWDSLVCGLQLVGNRITGTSNSTKQCGLARQAKRNDEIFEA</sequence>
<protein>
    <submittedName>
        <fullName evidence="2">Unnamed protein product</fullName>
    </submittedName>
</protein>
<accession>A0A9W6XEQ8</accession>
<dbReference type="Proteomes" id="UP001165083">
    <property type="component" value="Unassembled WGS sequence"/>
</dbReference>
<gene>
    <name evidence="2" type="ORF">Plil01_001561500</name>
</gene>
<evidence type="ECO:0000313" key="2">
    <source>
        <dbReference type="EMBL" id="GMF36970.1"/>
    </source>
</evidence>
<feature type="compositionally biased region" description="Basic and acidic residues" evidence="1">
    <location>
        <begin position="29"/>
        <end position="52"/>
    </location>
</feature>
<evidence type="ECO:0000256" key="1">
    <source>
        <dbReference type="SAM" id="MobiDB-lite"/>
    </source>
</evidence>
<dbReference type="OrthoDB" id="127534at2759"/>
<organism evidence="2 3">
    <name type="scientific">Phytophthora lilii</name>
    <dbReference type="NCBI Taxonomy" id="2077276"/>
    <lineage>
        <taxon>Eukaryota</taxon>
        <taxon>Sar</taxon>
        <taxon>Stramenopiles</taxon>
        <taxon>Oomycota</taxon>
        <taxon>Peronosporomycetes</taxon>
        <taxon>Peronosporales</taxon>
        <taxon>Peronosporaceae</taxon>
        <taxon>Phytophthora</taxon>
    </lineage>
</organism>
<proteinExistence type="predicted"/>
<keyword evidence="3" id="KW-1185">Reference proteome</keyword>
<feature type="region of interest" description="Disordered" evidence="1">
    <location>
        <begin position="29"/>
        <end position="59"/>
    </location>
</feature>